<dbReference type="AlphaFoldDB" id="A0A6A4PP31"/>
<organism evidence="1 2">
    <name type="scientific">Lupinus albus</name>
    <name type="common">White lupine</name>
    <name type="synonym">Lupinus termis</name>
    <dbReference type="NCBI Taxonomy" id="3870"/>
    <lineage>
        <taxon>Eukaryota</taxon>
        <taxon>Viridiplantae</taxon>
        <taxon>Streptophyta</taxon>
        <taxon>Embryophyta</taxon>
        <taxon>Tracheophyta</taxon>
        <taxon>Spermatophyta</taxon>
        <taxon>Magnoliopsida</taxon>
        <taxon>eudicotyledons</taxon>
        <taxon>Gunneridae</taxon>
        <taxon>Pentapetalae</taxon>
        <taxon>rosids</taxon>
        <taxon>fabids</taxon>
        <taxon>Fabales</taxon>
        <taxon>Fabaceae</taxon>
        <taxon>Papilionoideae</taxon>
        <taxon>50 kb inversion clade</taxon>
        <taxon>genistoids sensu lato</taxon>
        <taxon>core genistoids</taxon>
        <taxon>Genisteae</taxon>
        <taxon>Lupinus</taxon>
    </lineage>
</organism>
<dbReference type="Proteomes" id="UP000447434">
    <property type="component" value="Chromosome 12"/>
</dbReference>
<comment type="caution">
    <text evidence="1">The sequence shown here is derived from an EMBL/GenBank/DDBJ whole genome shotgun (WGS) entry which is preliminary data.</text>
</comment>
<protein>
    <submittedName>
        <fullName evidence="1">Uncharacterized protein</fullName>
    </submittedName>
</protein>
<name>A0A6A4PP31_LUPAL</name>
<evidence type="ECO:0000313" key="1">
    <source>
        <dbReference type="EMBL" id="KAE9603252.1"/>
    </source>
</evidence>
<dbReference type="EMBL" id="WOCE01000012">
    <property type="protein sequence ID" value="KAE9603252.1"/>
    <property type="molecule type" value="Genomic_DNA"/>
</dbReference>
<reference evidence="2" key="1">
    <citation type="journal article" date="2020" name="Nat. Commun.">
        <title>Genome sequence of the cluster root forming white lupin.</title>
        <authorList>
            <person name="Hufnagel B."/>
            <person name="Marques A."/>
            <person name="Soriano A."/>
            <person name="Marques L."/>
            <person name="Divol F."/>
            <person name="Doumas P."/>
            <person name="Sallet E."/>
            <person name="Mancinotti D."/>
            <person name="Carrere S."/>
            <person name="Marande W."/>
            <person name="Arribat S."/>
            <person name="Keller J."/>
            <person name="Huneau C."/>
            <person name="Blein T."/>
            <person name="Aime D."/>
            <person name="Laguerre M."/>
            <person name="Taylor J."/>
            <person name="Schubert V."/>
            <person name="Nelson M."/>
            <person name="Geu-Flores F."/>
            <person name="Crespi M."/>
            <person name="Gallardo-Guerrero K."/>
            <person name="Delaux P.-M."/>
            <person name="Salse J."/>
            <person name="Berges H."/>
            <person name="Guyot R."/>
            <person name="Gouzy J."/>
            <person name="Peret B."/>
        </authorList>
    </citation>
    <scope>NUCLEOTIDE SEQUENCE [LARGE SCALE GENOMIC DNA]</scope>
    <source>
        <strain evidence="2">cv. Amiga</strain>
    </source>
</reference>
<keyword evidence="2" id="KW-1185">Reference proteome</keyword>
<evidence type="ECO:0000313" key="2">
    <source>
        <dbReference type="Proteomes" id="UP000447434"/>
    </source>
</evidence>
<proteinExistence type="predicted"/>
<gene>
    <name evidence="1" type="ORF">Lalb_Chr12g0208551</name>
</gene>
<sequence length="61" mass="7211">MHESHIFCMHESQISCLYNCCILQQQPILPPTRIGYLNVNFLLPNIHLLFNHRVGYIAFHM</sequence>
<accession>A0A6A4PP31</accession>